<feature type="transmembrane region" description="Helical" evidence="7">
    <location>
        <begin position="177"/>
        <end position="198"/>
    </location>
</feature>
<dbReference type="InterPro" id="IPR000515">
    <property type="entry name" value="MetI-like"/>
</dbReference>
<organism evidence="9">
    <name type="scientific">Alkalihalobacillus alcalophilus ATCC 27647 = CGMCC 1.3604</name>
    <dbReference type="NCBI Taxonomy" id="1218173"/>
    <lineage>
        <taxon>Bacteria</taxon>
        <taxon>Bacillati</taxon>
        <taxon>Bacillota</taxon>
        <taxon>Bacilli</taxon>
        <taxon>Bacillales</taxon>
        <taxon>Bacillaceae</taxon>
        <taxon>Alkalihalobacillus</taxon>
    </lineage>
</organism>
<evidence type="ECO:0000256" key="3">
    <source>
        <dbReference type="ARBA" id="ARBA00022475"/>
    </source>
</evidence>
<proteinExistence type="inferred from homology"/>
<evidence type="ECO:0000259" key="8">
    <source>
        <dbReference type="PROSITE" id="PS50928"/>
    </source>
</evidence>
<evidence type="ECO:0000256" key="6">
    <source>
        <dbReference type="ARBA" id="ARBA00023136"/>
    </source>
</evidence>
<keyword evidence="4 7" id="KW-0812">Transmembrane</keyword>
<keyword evidence="6 7" id="KW-0472">Membrane</keyword>
<dbReference type="AlphaFoldDB" id="K4MIS5"/>
<dbReference type="GO" id="GO:0005886">
    <property type="term" value="C:plasma membrane"/>
    <property type="evidence" value="ECO:0007669"/>
    <property type="project" value="UniProtKB-SubCell"/>
</dbReference>
<reference evidence="9" key="1">
    <citation type="submission" date="2012-07" db="EMBL/GenBank/DDBJ databases">
        <title>A Draft Genome for Bacillus alcalophilus strain ATCC 27647.</title>
        <authorList>
            <person name="Attie O."/>
            <person name="Jayaprakash A."/>
            <person name="Sachidanandam R."/>
            <person name="Shah H."/>
            <person name="Paulsen I."/>
            <person name="Morino M."/>
            <person name="Ito M."/>
            <person name="Krulwich T."/>
        </authorList>
    </citation>
    <scope>NUCLEOTIDE SEQUENCE</scope>
    <source>
        <strain evidence="9">ATCC 27647</strain>
    </source>
</reference>
<evidence type="ECO:0000256" key="1">
    <source>
        <dbReference type="ARBA" id="ARBA00004651"/>
    </source>
</evidence>
<evidence type="ECO:0000256" key="4">
    <source>
        <dbReference type="ARBA" id="ARBA00022692"/>
    </source>
</evidence>
<feature type="transmembrane region" description="Helical" evidence="7">
    <location>
        <begin position="278"/>
        <end position="300"/>
    </location>
</feature>
<comment type="similarity">
    <text evidence="7">Belongs to the binding-protein-dependent transport system permease family.</text>
</comment>
<keyword evidence="9" id="KW-0762">Sugar transport</keyword>
<keyword evidence="2 7" id="KW-0813">Transport</keyword>
<dbReference type="PANTHER" id="PTHR43744:SF12">
    <property type="entry name" value="ABC TRANSPORTER PERMEASE PROTEIN MG189-RELATED"/>
    <property type="match status" value="1"/>
</dbReference>
<feature type="transmembrane region" description="Helical" evidence="7">
    <location>
        <begin position="144"/>
        <end position="165"/>
    </location>
</feature>
<keyword evidence="3" id="KW-1003">Cell membrane</keyword>
<dbReference type="PROSITE" id="PS50928">
    <property type="entry name" value="ABC_TM1"/>
    <property type="match status" value="1"/>
</dbReference>
<feature type="domain" description="ABC transmembrane type-1" evidence="8">
    <location>
        <begin position="109"/>
        <end position="300"/>
    </location>
</feature>
<dbReference type="Pfam" id="PF00528">
    <property type="entry name" value="BPD_transp_1"/>
    <property type="match status" value="1"/>
</dbReference>
<dbReference type="CDD" id="cd06261">
    <property type="entry name" value="TM_PBP2"/>
    <property type="match status" value="1"/>
</dbReference>
<feature type="transmembrane region" description="Helical" evidence="7">
    <location>
        <begin position="108"/>
        <end position="132"/>
    </location>
</feature>
<evidence type="ECO:0000256" key="7">
    <source>
        <dbReference type="RuleBase" id="RU363032"/>
    </source>
</evidence>
<comment type="subcellular location">
    <subcellularLocation>
        <location evidence="1 7">Cell membrane</location>
        <topology evidence="1 7">Multi-pass membrane protein</topology>
    </subcellularLocation>
</comment>
<dbReference type="EMBL" id="JX399478">
    <property type="protein sequence ID" value="AFV25901.1"/>
    <property type="molecule type" value="Genomic_DNA"/>
</dbReference>
<dbReference type="InterPro" id="IPR035906">
    <property type="entry name" value="MetI-like_sf"/>
</dbReference>
<dbReference type="SUPFAM" id="SSF161098">
    <property type="entry name" value="MetI-like"/>
    <property type="match status" value="1"/>
</dbReference>
<name>K4MIS5_ALKAL</name>
<evidence type="ECO:0000313" key="9">
    <source>
        <dbReference type="EMBL" id="AFV25901.1"/>
    </source>
</evidence>
<evidence type="ECO:0000256" key="5">
    <source>
        <dbReference type="ARBA" id="ARBA00022989"/>
    </source>
</evidence>
<feature type="transmembrane region" description="Helical" evidence="7">
    <location>
        <begin position="45"/>
        <end position="66"/>
    </location>
</feature>
<protein>
    <submittedName>
        <fullName evidence="9">Sugar transporter</fullName>
    </submittedName>
</protein>
<feature type="transmembrane region" description="Helical" evidence="7">
    <location>
        <begin position="219"/>
        <end position="241"/>
    </location>
</feature>
<dbReference type="GO" id="GO:0055085">
    <property type="term" value="P:transmembrane transport"/>
    <property type="evidence" value="ECO:0007669"/>
    <property type="project" value="InterPro"/>
</dbReference>
<evidence type="ECO:0000256" key="2">
    <source>
        <dbReference type="ARBA" id="ARBA00022448"/>
    </source>
</evidence>
<sequence length="316" mass="35589">MLCNGEKKRRVEMNNRVEISDSTSLTKSTKPVKERGSGRIKISKYLAYLFLIIVSAIWMVPVIFGITTSFRSQTEVVNEGFRLLPVNWIVDNYMAILENTSSAPILQWIWNSIFIATTHTLLVIVVISITGYGYTRMKFKGRDVLFFTLLAISFFPNVVNLIPSYKIIDTLGWVNTPWAMIVPGLAGMGNIFLVRQFMKGIPKELDESAKVDGASDFVIFFRIVLPLIKPVLIVCGLFSFVGSWNDFLWPVIVYTDVQKMPVTAGLLLLQDVYGNYRMIGQLMGSAILAIIPTLLLFFFAQKYFVQAIKLNAGIKG</sequence>
<keyword evidence="5 7" id="KW-1133">Transmembrane helix</keyword>
<gene>
    <name evidence="9" type="ORF">BalcAV3236</name>
</gene>
<accession>K4MIS5</accession>
<dbReference type="Gene3D" id="1.10.3720.10">
    <property type="entry name" value="MetI-like"/>
    <property type="match status" value="1"/>
</dbReference>
<dbReference type="PANTHER" id="PTHR43744">
    <property type="entry name" value="ABC TRANSPORTER PERMEASE PROTEIN MG189-RELATED-RELATED"/>
    <property type="match status" value="1"/>
</dbReference>